<evidence type="ECO:0000256" key="2">
    <source>
        <dbReference type="ARBA" id="ARBA00004496"/>
    </source>
</evidence>
<dbReference type="FunFam" id="3.60.20.10:FF:000063">
    <property type="entry name" value="Proteasome subunit alpha type"/>
    <property type="match status" value="1"/>
</dbReference>
<dbReference type="InterPro" id="IPR029055">
    <property type="entry name" value="Ntn_hydrolases_N"/>
</dbReference>
<dbReference type="SUPFAM" id="SSF56235">
    <property type="entry name" value="N-terminal nucleophile aminohydrolases (Ntn hydrolases)"/>
    <property type="match status" value="1"/>
</dbReference>
<comment type="subcellular location">
    <subcellularLocation>
        <location evidence="2">Cytoplasm</location>
    </subcellularLocation>
    <subcellularLocation>
        <location evidence="1">Nucleus</location>
    </subcellularLocation>
</comment>
<dbReference type="EC" id="3.4.25.1" evidence="8"/>
<keyword evidence="4 6" id="KW-0647">Proteasome</keyword>
<dbReference type="Pfam" id="PF00227">
    <property type="entry name" value="Proteasome"/>
    <property type="match status" value="1"/>
</dbReference>
<dbReference type="GO" id="GO:0005737">
    <property type="term" value="C:cytoplasm"/>
    <property type="evidence" value="ECO:0007669"/>
    <property type="project" value="UniProtKB-SubCell"/>
</dbReference>
<evidence type="ECO:0000256" key="5">
    <source>
        <dbReference type="ARBA" id="ARBA00023242"/>
    </source>
</evidence>
<dbReference type="EMBL" id="LN871599">
    <property type="protein sequence ID" value="CCF75677.1"/>
    <property type="molecule type" value="Genomic_DNA"/>
</dbReference>
<dbReference type="GO" id="GO:0006511">
    <property type="term" value="P:ubiquitin-dependent protein catabolic process"/>
    <property type="evidence" value="ECO:0007669"/>
    <property type="project" value="InterPro"/>
</dbReference>
<protein>
    <submittedName>
        <fullName evidence="8">20S proteasome subunit alpha 6</fullName>
        <ecNumber evidence="8">3.4.25.1</ecNumber>
    </submittedName>
</protein>
<keyword evidence="9" id="KW-1185">Reference proteome</keyword>
<evidence type="ECO:0000256" key="4">
    <source>
        <dbReference type="ARBA" id="ARBA00022942"/>
    </source>
</evidence>
<evidence type="ECO:0000256" key="1">
    <source>
        <dbReference type="ARBA" id="ARBA00004123"/>
    </source>
</evidence>
<keyword evidence="3" id="KW-0963">Cytoplasm</keyword>
<dbReference type="InterPro" id="IPR050115">
    <property type="entry name" value="Proteasome_alpha"/>
</dbReference>
<proteinExistence type="inferred from homology"/>
<evidence type="ECO:0000256" key="3">
    <source>
        <dbReference type="ARBA" id="ARBA00022490"/>
    </source>
</evidence>
<dbReference type="PROSITE" id="PS51475">
    <property type="entry name" value="PROTEASOME_ALPHA_2"/>
    <property type="match status" value="1"/>
</dbReference>
<dbReference type="VEuPathDB" id="PiroplasmaDB:BmR1_04g07427"/>
<organism evidence="8 9">
    <name type="scientific">Babesia microti (strain RI)</name>
    <dbReference type="NCBI Taxonomy" id="1133968"/>
    <lineage>
        <taxon>Eukaryota</taxon>
        <taxon>Sar</taxon>
        <taxon>Alveolata</taxon>
        <taxon>Apicomplexa</taxon>
        <taxon>Aconoidasida</taxon>
        <taxon>Piroplasmida</taxon>
        <taxon>Babesiidae</taxon>
        <taxon>Babesia</taxon>
    </lineage>
</organism>
<dbReference type="GO" id="GO:0019773">
    <property type="term" value="C:proteasome core complex, alpha-subunit complex"/>
    <property type="evidence" value="ECO:0007669"/>
    <property type="project" value="UniProtKB-UniRule"/>
</dbReference>
<dbReference type="GO" id="GO:0016787">
    <property type="term" value="F:hydrolase activity"/>
    <property type="evidence" value="ECO:0007669"/>
    <property type="project" value="UniProtKB-KW"/>
</dbReference>
<sequence length="243" mass="27119">MYRNQYDTDSITWSPQGRLFQVEYAMEAVKQGTCCVGAKSDTHVILCAFRRRVTKLAAYHEKMFKIDNHIGTVMSGITADAKAMMDLMRTECLSYKYTFSKSITTSKLVDIISERSQNNTQISSKRPFGVGLLIAGFDKDGEGGSKLFETCPSGDVYEYHGTAFGSRCQAAKTYMEKNYSKFKNASIDELITHALVALKSSIPSDCKMECDNISVGIVGIDTEWKVLNQDEIAPFILKLETIT</sequence>
<comment type="similarity">
    <text evidence="6">Belongs to the peptidase T1A family.</text>
</comment>
<evidence type="ECO:0000313" key="9">
    <source>
        <dbReference type="Proteomes" id="UP000002899"/>
    </source>
</evidence>
<dbReference type="SMART" id="SM00948">
    <property type="entry name" value="Proteasome_A_N"/>
    <property type="match status" value="1"/>
</dbReference>
<evidence type="ECO:0000313" key="8">
    <source>
        <dbReference type="EMBL" id="CCF75677.1"/>
    </source>
</evidence>
<gene>
    <name evidence="8" type="ORF">BmR1_04g07427</name>
</gene>
<dbReference type="InterPro" id="IPR023332">
    <property type="entry name" value="Proteasome_alpha-type"/>
</dbReference>
<dbReference type="AlphaFoldDB" id="I7IHE6"/>
<dbReference type="GeneID" id="24426129"/>
<evidence type="ECO:0000259" key="7">
    <source>
        <dbReference type="SMART" id="SM00948"/>
    </source>
</evidence>
<reference evidence="8 9" key="2">
    <citation type="journal article" date="2013" name="PLoS ONE">
        <title>Whole genome mapping and re-organization of the nuclear and mitochondrial genomes of Babesia microti isolates.</title>
        <authorList>
            <person name="Cornillot E."/>
            <person name="Dassouli A."/>
            <person name="Garg A."/>
            <person name="Pachikara N."/>
            <person name="Randazzo S."/>
            <person name="Depoix D."/>
            <person name="Carcy B."/>
            <person name="Delbecq S."/>
            <person name="Frutos R."/>
            <person name="Silva J.C."/>
            <person name="Sutton R."/>
            <person name="Krause P.J."/>
            <person name="Mamoun C.B."/>
        </authorList>
    </citation>
    <scope>NUCLEOTIDE SEQUENCE [LARGE SCALE GENOMIC DNA]</scope>
    <source>
        <strain evidence="8 9">RI</strain>
    </source>
</reference>
<accession>I7IHE6</accession>
<dbReference type="CDD" id="cd03749">
    <property type="entry name" value="proteasome_alpha_type_1"/>
    <property type="match status" value="1"/>
</dbReference>
<keyword evidence="5" id="KW-0539">Nucleus</keyword>
<dbReference type="RefSeq" id="XP_012650085.1">
    <property type="nucleotide sequence ID" value="XM_012794631.1"/>
</dbReference>
<dbReference type="Pfam" id="PF10584">
    <property type="entry name" value="Proteasome_A_N"/>
    <property type="match status" value="1"/>
</dbReference>
<evidence type="ECO:0000256" key="6">
    <source>
        <dbReference type="PROSITE-ProRule" id="PRU00808"/>
    </source>
</evidence>
<reference evidence="8 9" key="3">
    <citation type="journal article" date="2016" name="Sci. Rep.">
        <title>Genome-wide diversity and gene expression profiling of Babesia microti isolates identify polymorphic genes that mediate host-pathogen interactions.</title>
        <authorList>
            <person name="Silva J.C."/>
            <person name="Cornillot E."/>
            <person name="McCracken C."/>
            <person name="Usmani-Brown S."/>
            <person name="Dwivedi A."/>
            <person name="Ifeonu O.O."/>
            <person name="Crabtree J."/>
            <person name="Gotia H.T."/>
            <person name="Virji A.Z."/>
            <person name="Reynes C."/>
            <person name="Colinge J."/>
            <person name="Kumar V."/>
            <person name="Lawres L."/>
            <person name="Pazzi J.E."/>
            <person name="Pablo J.V."/>
            <person name="Hung C."/>
            <person name="Brancato J."/>
            <person name="Kumari P."/>
            <person name="Orvis J."/>
            <person name="Tretina K."/>
            <person name="Chibucos M."/>
            <person name="Ott S."/>
            <person name="Sadzewicz L."/>
            <person name="Sengamalay N."/>
            <person name="Shetty A.C."/>
            <person name="Su Q."/>
            <person name="Tallon L."/>
            <person name="Fraser C.M."/>
            <person name="Frutos R."/>
            <person name="Molina D.M."/>
            <person name="Krause P.J."/>
            <person name="Ben Mamoun C."/>
        </authorList>
    </citation>
    <scope>NUCLEOTIDE SEQUENCE [LARGE SCALE GENOMIC DNA]</scope>
    <source>
        <strain evidence="8 9">RI</strain>
    </source>
</reference>
<dbReference type="InterPro" id="IPR035144">
    <property type="entry name" value="Proteasome_alpha1"/>
</dbReference>
<dbReference type="Gene3D" id="3.60.20.10">
    <property type="entry name" value="Glutamine Phosphoribosylpyrophosphate, subunit 1, domain 1"/>
    <property type="match status" value="1"/>
</dbReference>
<dbReference type="InterPro" id="IPR000426">
    <property type="entry name" value="Proteasome_asu_N"/>
</dbReference>
<dbReference type="GO" id="GO:0005634">
    <property type="term" value="C:nucleus"/>
    <property type="evidence" value="ECO:0007669"/>
    <property type="project" value="UniProtKB-SubCell"/>
</dbReference>
<dbReference type="InterPro" id="IPR001353">
    <property type="entry name" value="Proteasome_sua/b"/>
</dbReference>
<name>I7IHE6_BABMR</name>
<reference evidence="8 9" key="1">
    <citation type="journal article" date="2012" name="Nucleic Acids Res.">
        <title>Sequencing of the smallest Apicomplexan genome from the human pathogen Babesia microti.</title>
        <authorList>
            <person name="Cornillot E."/>
            <person name="Hadj-Kaddour K."/>
            <person name="Dassouli A."/>
            <person name="Noel B."/>
            <person name="Ranwez V."/>
            <person name="Vacherie B."/>
            <person name="Augagneur Y."/>
            <person name="Bres V."/>
            <person name="Duclos A."/>
            <person name="Randazzo S."/>
            <person name="Carcy B."/>
            <person name="Debierre-Grockiego F."/>
            <person name="Delbecq S."/>
            <person name="Moubri-Menage K."/>
            <person name="Shams-Eldin H."/>
            <person name="Usmani-Brown S."/>
            <person name="Bringaud F."/>
            <person name="Wincker P."/>
            <person name="Vivares C.P."/>
            <person name="Schwarz R.T."/>
            <person name="Schetters T.P."/>
            <person name="Krause P.J."/>
            <person name="Gorenflot A."/>
            <person name="Berry V."/>
            <person name="Barbe V."/>
            <person name="Ben Mamoun C."/>
        </authorList>
    </citation>
    <scope>NUCLEOTIDE SEQUENCE [LARGE SCALE GENOMIC DNA]</scope>
    <source>
        <strain evidence="8 9">RI</strain>
    </source>
</reference>
<dbReference type="PANTHER" id="PTHR11599">
    <property type="entry name" value="PROTEASOME SUBUNIT ALPHA/BETA"/>
    <property type="match status" value="1"/>
</dbReference>
<dbReference type="Proteomes" id="UP000002899">
    <property type="component" value="Chromosome IV"/>
</dbReference>
<keyword evidence="8" id="KW-0378">Hydrolase</keyword>
<dbReference type="KEGG" id="bmic:BmR1_04g07427"/>
<feature type="domain" description="Proteasome alpha-type subunits" evidence="7">
    <location>
        <begin position="6"/>
        <end position="28"/>
    </location>
</feature>
<dbReference type="OrthoDB" id="431557at2759"/>